<dbReference type="AlphaFoldDB" id="A0A6J6JC89"/>
<proteinExistence type="predicted"/>
<reference evidence="1" key="1">
    <citation type="submission" date="2020-05" db="EMBL/GenBank/DDBJ databases">
        <authorList>
            <person name="Chiriac C."/>
            <person name="Salcher M."/>
            <person name="Ghai R."/>
            <person name="Kavagutti S V."/>
        </authorList>
    </citation>
    <scope>NUCLEOTIDE SEQUENCE</scope>
</reference>
<sequence>MARDGIPEINHIQVIKNLYAQVEVIGPRVIRISPKRSGTKACARSIGRAVIPRGANDRDVWLDGIELRCLSHKGLHTEGGDSLIRGRIKLFAHAWGNKIRGTHAPRLGGNAPD</sequence>
<gene>
    <name evidence="1" type="ORF">UFOPK2158_00098</name>
</gene>
<accession>A0A6J6JC89</accession>
<evidence type="ECO:0000313" key="1">
    <source>
        <dbReference type="EMBL" id="CAB4634652.1"/>
    </source>
</evidence>
<name>A0A6J6JC89_9ZZZZ</name>
<dbReference type="EMBL" id="CAEZVY010000006">
    <property type="protein sequence ID" value="CAB4634652.1"/>
    <property type="molecule type" value="Genomic_DNA"/>
</dbReference>
<protein>
    <submittedName>
        <fullName evidence="1">Unannotated protein</fullName>
    </submittedName>
</protein>
<organism evidence="1">
    <name type="scientific">freshwater metagenome</name>
    <dbReference type="NCBI Taxonomy" id="449393"/>
    <lineage>
        <taxon>unclassified sequences</taxon>
        <taxon>metagenomes</taxon>
        <taxon>ecological metagenomes</taxon>
    </lineage>
</organism>